<dbReference type="GeneID" id="43586924"/>
<evidence type="ECO:0000313" key="3">
    <source>
        <dbReference type="Proteomes" id="UP000322225"/>
    </source>
</evidence>
<feature type="region of interest" description="Disordered" evidence="1">
    <location>
        <begin position="1"/>
        <end position="110"/>
    </location>
</feature>
<feature type="compositionally biased region" description="Low complexity" evidence="1">
    <location>
        <begin position="62"/>
        <end position="73"/>
    </location>
</feature>
<feature type="compositionally biased region" description="Low complexity" evidence="1">
    <location>
        <begin position="14"/>
        <end position="49"/>
    </location>
</feature>
<feature type="compositionally biased region" description="Pro residues" evidence="1">
    <location>
        <begin position="50"/>
        <end position="60"/>
    </location>
</feature>
<reference evidence="2" key="2">
    <citation type="submission" date="2024-01" db="EMBL/GenBank/DDBJ databases">
        <title>Comparative genomics of Cryptococcus and Kwoniella reveals pathogenesis evolution and contrasting modes of karyotype evolution via chromosome fusion or intercentromeric recombination.</title>
        <authorList>
            <person name="Coelho M.A."/>
            <person name="David-Palma M."/>
            <person name="Shea T."/>
            <person name="Bowers K."/>
            <person name="McGinley-Smith S."/>
            <person name="Mohammad A.W."/>
            <person name="Gnirke A."/>
            <person name="Yurkov A.M."/>
            <person name="Nowrousian M."/>
            <person name="Sun S."/>
            <person name="Cuomo C.A."/>
            <person name="Heitman J."/>
        </authorList>
    </citation>
    <scope>NUCLEOTIDE SEQUENCE</scope>
    <source>
        <strain evidence="2">CBS 12478</strain>
    </source>
</reference>
<dbReference type="EMBL" id="CP144052">
    <property type="protein sequence ID" value="WWD16724.1"/>
    <property type="molecule type" value="Genomic_DNA"/>
</dbReference>
<dbReference type="AlphaFoldDB" id="A0A5M6C4Y3"/>
<protein>
    <submittedName>
        <fullName evidence="2">Uncharacterized protein</fullName>
    </submittedName>
</protein>
<reference evidence="2" key="1">
    <citation type="submission" date="2017-08" db="EMBL/GenBank/DDBJ databases">
        <authorList>
            <person name="Cuomo C."/>
            <person name="Billmyre B."/>
            <person name="Heitman J."/>
        </authorList>
    </citation>
    <scope>NUCLEOTIDE SEQUENCE</scope>
    <source>
        <strain evidence="2">CBS 12478</strain>
    </source>
</reference>
<organism evidence="2 3">
    <name type="scientific">Kwoniella shandongensis</name>
    <dbReference type="NCBI Taxonomy" id="1734106"/>
    <lineage>
        <taxon>Eukaryota</taxon>
        <taxon>Fungi</taxon>
        <taxon>Dikarya</taxon>
        <taxon>Basidiomycota</taxon>
        <taxon>Agaricomycotina</taxon>
        <taxon>Tremellomycetes</taxon>
        <taxon>Tremellales</taxon>
        <taxon>Cryptococcaceae</taxon>
        <taxon>Kwoniella</taxon>
    </lineage>
</organism>
<dbReference type="RefSeq" id="XP_031863145.1">
    <property type="nucleotide sequence ID" value="XM_032002806.1"/>
</dbReference>
<sequence>MAYYNFGSPLTSPTDVSSLAASSPSPSESSDDSSSTISVDEASPAAPVASPAPSPPPSPPTDDQVNDQNNDDQGGAQESDGDDDDDDSDSDDGSGSSIGSGSSDDSDFFVQGDWTEDDLETEPGVSWNDDLQRWELQVEGLSMAGLEGDICRVITDRSWDDQLEYCAKPLINRANPLVCLKHWNMLYANSTTAVYPEWLDRSATN</sequence>
<evidence type="ECO:0000256" key="1">
    <source>
        <dbReference type="SAM" id="MobiDB-lite"/>
    </source>
</evidence>
<keyword evidence="3" id="KW-1185">Reference proteome</keyword>
<evidence type="ECO:0000313" key="2">
    <source>
        <dbReference type="EMBL" id="WWD16724.1"/>
    </source>
</evidence>
<feature type="compositionally biased region" description="Low complexity" evidence="1">
    <location>
        <begin position="93"/>
        <end position="103"/>
    </location>
</feature>
<dbReference type="KEGG" id="ksn:43586924"/>
<name>A0A5M6C4Y3_9TREE</name>
<accession>A0A5M6C4Y3</accession>
<gene>
    <name evidence="2" type="ORF">CI109_101155</name>
</gene>
<dbReference type="Proteomes" id="UP000322225">
    <property type="component" value="Chromosome 2"/>
</dbReference>
<proteinExistence type="predicted"/>
<feature type="compositionally biased region" description="Acidic residues" evidence="1">
    <location>
        <begin position="79"/>
        <end position="92"/>
    </location>
</feature>